<evidence type="ECO:0000256" key="1">
    <source>
        <dbReference type="ARBA" id="ARBA00004173"/>
    </source>
</evidence>
<comment type="function">
    <text evidence="6">May play a role in fatty acid biosynthesis and insulin sensitivity.</text>
</comment>
<evidence type="ECO:0000256" key="5">
    <source>
        <dbReference type="ARBA" id="ARBA00023128"/>
    </source>
</evidence>
<evidence type="ECO:0000256" key="4">
    <source>
        <dbReference type="ARBA" id="ARBA00023098"/>
    </source>
</evidence>
<keyword evidence="2" id="KW-0276">Fatty acid metabolism</keyword>
<dbReference type="InterPro" id="IPR029045">
    <property type="entry name" value="ClpP/crotonase-like_dom_sf"/>
</dbReference>
<sequence>MMKISRDYGLFWNQIRRISSMTPGLVTSERLEKGIEVLTMNNDKRGNCLSVPMLKELDAAITKANKSKDVRALVICGGPKFFSAGHDLRELHPDRSQTSREEVFTTCARVMLNLANADIPSVAAVRGIAFAAGCQLVAQCDLAVAGQSSTFSTPGVKLGFFCSTPGVPLVRAIGMRAAKELLMTGKVIDANRAYALNLVQKVVPDDQVIEAAVALANEITQHSRPVIAMGRQCLMQQTYMNLKEAYDLATKVLLENLKLGDASRGIDAFTHKKPTPKWLDK</sequence>
<dbReference type="Gene3D" id="3.90.226.10">
    <property type="entry name" value="2-enoyl-CoA Hydratase, Chain A, domain 1"/>
    <property type="match status" value="1"/>
</dbReference>
<accession>A0AAV2T2Z4</accession>
<comment type="subcellular location">
    <subcellularLocation>
        <location evidence="1">Mitochondrion</location>
    </subcellularLocation>
</comment>
<evidence type="ECO:0000313" key="8">
    <source>
        <dbReference type="EMBL" id="CAL5130426.1"/>
    </source>
</evidence>
<evidence type="ECO:0000256" key="3">
    <source>
        <dbReference type="ARBA" id="ARBA00022946"/>
    </source>
</evidence>
<dbReference type="InterPro" id="IPR052377">
    <property type="entry name" value="Mitochondrial_ECH-domain"/>
</dbReference>
<name>A0AAV2T2Z4_CALDB</name>
<dbReference type="PANTHER" id="PTHR43602">
    <property type="match status" value="1"/>
</dbReference>
<dbReference type="Proteomes" id="UP001497525">
    <property type="component" value="Unassembled WGS sequence"/>
</dbReference>
<dbReference type="Pfam" id="PF00378">
    <property type="entry name" value="ECH_1"/>
    <property type="match status" value="1"/>
</dbReference>
<protein>
    <recommendedName>
        <fullName evidence="7">Enoyl-CoA hydratase domain-containing protein 3, mitochondrial</fullName>
    </recommendedName>
</protein>
<reference evidence="8" key="1">
    <citation type="submission" date="2024-06" db="EMBL/GenBank/DDBJ databases">
        <authorList>
            <person name="Liu X."/>
            <person name="Lenzi L."/>
            <person name="Haldenby T S."/>
            <person name="Uol C."/>
        </authorList>
    </citation>
    <scope>NUCLEOTIDE SEQUENCE</scope>
</reference>
<evidence type="ECO:0000256" key="6">
    <source>
        <dbReference type="ARBA" id="ARBA00037410"/>
    </source>
</evidence>
<gene>
    <name evidence="8" type="ORF">CDAUBV1_LOCUS2301</name>
</gene>
<dbReference type="GO" id="GO:0016836">
    <property type="term" value="F:hydro-lyase activity"/>
    <property type="evidence" value="ECO:0007669"/>
    <property type="project" value="TreeGrafter"/>
</dbReference>
<dbReference type="InterPro" id="IPR001753">
    <property type="entry name" value="Enoyl-CoA_hydra/iso"/>
</dbReference>
<evidence type="ECO:0000256" key="7">
    <source>
        <dbReference type="ARBA" id="ARBA00040545"/>
    </source>
</evidence>
<dbReference type="GO" id="GO:0006631">
    <property type="term" value="P:fatty acid metabolic process"/>
    <property type="evidence" value="ECO:0007669"/>
    <property type="project" value="UniProtKB-KW"/>
</dbReference>
<keyword evidence="4" id="KW-0443">Lipid metabolism</keyword>
<dbReference type="AlphaFoldDB" id="A0AAV2T2Z4"/>
<dbReference type="GO" id="GO:0005739">
    <property type="term" value="C:mitochondrion"/>
    <property type="evidence" value="ECO:0007669"/>
    <property type="project" value="UniProtKB-SubCell"/>
</dbReference>
<evidence type="ECO:0000256" key="2">
    <source>
        <dbReference type="ARBA" id="ARBA00022832"/>
    </source>
</evidence>
<dbReference type="InterPro" id="IPR014748">
    <property type="entry name" value="Enoyl-CoA_hydra_C"/>
</dbReference>
<dbReference type="CDD" id="cd06558">
    <property type="entry name" value="crotonase-like"/>
    <property type="match status" value="1"/>
</dbReference>
<dbReference type="PANTHER" id="PTHR43602:SF1">
    <property type="entry name" value="ENOYL-COA HYDRATASE DOMAIN-CONTAINING PROTEIN 3, MITOCHONDRIAL"/>
    <property type="match status" value="1"/>
</dbReference>
<dbReference type="Gene3D" id="1.10.12.10">
    <property type="entry name" value="Lyase 2-enoyl-coa Hydratase, Chain A, domain 2"/>
    <property type="match status" value="1"/>
</dbReference>
<comment type="caution">
    <text evidence="8">The sequence shown here is derived from an EMBL/GenBank/DDBJ whole genome shotgun (WGS) entry which is preliminary data.</text>
</comment>
<evidence type="ECO:0000313" key="9">
    <source>
        <dbReference type="Proteomes" id="UP001497525"/>
    </source>
</evidence>
<keyword evidence="5" id="KW-0496">Mitochondrion</keyword>
<proteinExistence type="predicted"/>
<dbReference type="SUPFAM" id="SSF52096">
    <property type="entry name" value="ClpP/crotonase"/>
    <property type="match status" value="1"/>
</dbReference>
<keyword evidence="3" id="KW-0809">Transit peptide</keyword>
<dbReference type="EMBL" id="CAXLJL010000065">
    <property type="protein sequence ID" value="CAL5130426.1"/>
    <property type="molecule type" value="Genomic_DNA"/>
</dbReference>
<organism evidence="8 9">
    <name type="scientific">Calicophoron daubneyi</name>
    <name type="common">Rumen fluke</name>
    <name type="synonym">Paramphistomum daubneyi</name>
    <dbReference type="NCBI Taxonomy" id="300641"/>
    <lineage>
        <taxon>Eukaryota</taxon>
        <taxon>Metazoa</taxon>
        <taxon>Spiralia</taxon>
        <taxon>Lophotrochozoa</taxon>
        <taxon>Platyhelminthes</taxon>
        <taxon>Trematoda</taxon>
        <taxon>Digenea</taxon>
        <taxon>Plagiorchiida</taxon>
        <taxon>Pronocephalata</taxon>
        <taxon>Paramphistomoidea</taxon>
        <taxon>Paramphistomidae</taxon>
        <taxon>Calicophoron</taxon>
    </lineage>
</organism>